<feature type="compositionally biased region" description="Acidic residues" evidence="1">
    <location>
        <begin position="51"/>
        <end position="62"/>
    </location>
</feature>
<comment type="caution">
    <text evidence="2">The sequence shown here is derived from an EMBL/GenBank/DDBJ whole genome shotgun (WGS) entry which is preliminary data.</text>
</comment>
<protein>
    <submittedName>
        <fullName evidence="2">Uncharacterized protein</fullName>
    </submittedName>
</protein>
<gene>
    <name evidence="2" type="ORF">GHT06_007135</name>
</gene>
<name>A0AAD5KF91_9CRUS</name>
<keyword evidence="3" id="KW-1185">Reference proteome</keyword>
<evidence type="ECO:0000256" key="1">
    <source>
        <dbReference type="SAM" id="MobiDB-lite"/>
    </source>
</evidence>
<accession>A0AAD5KF91</accession>
<sequence>MECNNNEVSSVEIPVPESRTYDDLGGRIQKIGTTARKSPPTPQESQPAVDGPDDEICVDDEPEGQRETTQDTPMSPDSEGENSWEQGYHLYRRKIEEKTIILADQLNKQVLSDDWKNAINTLKLILDLDPIHRHPPLYGWYADDWEPVQKKSRREDGNQDQDGDEKK</sequence>
<reference evidence="2" key="1">
    <citation type="submission" date="2022-05" db="EMBL/GenBank/DDBJ databases">
        <title>A multi-omics perspective on studying reproductive biology in Daphnia sinensis.</title>
        <authorList>
            <person name="Jia J."/>
        </authorList>
    </citation>
    <scope>NUCLEOTIDE SEQUENCE</scope>
    <source>
        <strain evidence="2">WSL</strain>
    </source>
</reference>
<dbReference type="EMBL" id="WJBH02000088">
    <property type="protein sequence ID" value="KAI9550782.1"/>
    <property type="molecule type" value="Genomic_DNA"/>
</dbReference>
<proteinExistence type="predicted"/>
<dbReference type="Proteomes" id="UP000820818">
    <property type="component" value="Unassembled WGS sequence"/>
</dbReference>
<organism evidence="2 3">
    <name type="scientific">Daphnia sinensis</name>
    <dbReference type="NCBI Taxonomy" id="1820382"/>
    <lineage>
        <taxon>Eukaryota</taxon>
        <taxon>Metazoa</taxon>
        <taxon>Ecdysozoa</taxon>
        <taxon>Arthropoda</taxon>
        <taxon>Crustacea</taxon>
        <taxon>Branchiopoda</taxon>
        <taxon>Diplostraca</taxon>
        <taxon>Cladocera</taxon>
        <taxon>Anomopoda</taxon>
        <taxon>Daphniidae</taxon>
        <taxon>Daphnia</taxon>
        <taxon>Daphnia similis group</taxon>
    </lineage>
</organism>
<feature type="region of interest" description="Disordered" evidence="1">
    <location>
        <begin position="1"/>
        <end position="85"/>
    </location>
</feature>
<evidence type="ECO:0000313" key="3">
    <source>
        <dbReference type="Proteomes" id="UP000820818"/>
    </source>
</evidence>
<feature type="compositionally biased region" description="Polar residues" evidence="1">
    <location>
        <begin position="70"/>
        <end position="85"/>
    </location>
</feature>
<dbReference type="AlphaFoldDB" id="A0AAD5KF91"/>
<evidence type="ECO:0000313" key="2">
    <source>
        <dbReference type="EMBL" id="KAI9550782.1"/>
    </source>
</evidence>